<keyword evidence="5" id="KW-0808">Transferase</keyword>
<evidence type="ECO:0000313" key="6">
    <source>
        <dbReference type="EnsemblFungi" id="MAPG_04786T0"/>
    </source>
</evidence>
<evidence type="ECO:0000259" key="4">
    <source>
        <dbReference type="PROSITE" id="PS50011"/>
    </source>
</evidence>
<keyword evidence="5" id="KW-0723">Serine/threonine-protein kinase</keyword>
<dbReference type="PROSITE" id="PS50088">
    <property type="entry name" value="ANK_REPEAT"/>
    <property type="match status" value="2"/>
</dbReference>
<evidence type="ECO:0000313" key="5">
    <source>
        <dbReference type="EMBL" id="KLU85766.1"/>
    </source>
</evidence>
<dbReference type="InterPro" id="IPR011009">
    <property type="entry name" value="Kinase-like_dom_sf"/>
</dbReference>
<organism evidence="6 7">
    <name type="scientific">Magnaporthiopsis poae (strain ATCC 64411 / 73-15)</name>
    <name type="common">Kentucky bluegrass fungus</name>
    <name type="synonym">Magnaporthe poae</name>
    <dbReference type="NCBI Taxonomy" id="644358"/>
    <lineage>
        <taxon>Eukaryota</taxon>
        <taxon>Fungi</taxon>
        <taxon>Dikarya</taxon>
        <taxon>Ascomycota</taxon>
        <taxon>Pezizomycotina</taxon>
        <taxon>Sordariomycetes</taxon>
        <taxon>Sordariomycetidae</taxon>
        <taxon>Magnaporthales</taxon>
        <taxon>Magnaporthaceae</taxon>
        <taxon>Magnaporthiopsis</taxon>
    </lineage>
</organism>
<proteinExistence type="predicted"/>
<dbReference type="InterPro" id="IPR000719">
    <property type="entry name" value="Prot_kinase_dom"/>
</dbReference>
<dbReference type="Pfam" id="PF13637">
    <property type="entry name" value="Ank_4"/>
    <property type="match status" value="1"/>
</dbReference>
<accession>A0A0C4DXN2</accession>
<dbReference type="EMBL" id="ADBL01001117">
    <property type="status" value="NOT_ANNOTATED_CDS"/>
    <property type="molecule type" value="Genomic_DNA"/>
</dbReference>
<dbReference type="Gene3D" id="1.25.40.20">
    <property type="entry name" value="Ankyrin repeat-containing domain"/>
    <property type="match status" value="4"/>
</dbReference>
<feature type="repeat" description="ANK" evidence="3">
    <location>
        <begin position="593"/>
        <end position="625"/>
    </location>
</feature>
<evidence type="ECO:0000256" key="2">
    <source>
        <dbReference type="ARBA" id="ARBA00023043"/>
    </source>
</evidence>
<sequence>MASEASLSADEEVIVPFRAHISDLSAEHESLRKLTLTSPVEDSSTAATASSSPIVHFAPLLQTLGVPGPSAPGFFSELLGSGAQFTVHHTEITFDDDPNHTRYLVATKTPRFFLEATNCLDLSAPAARHPLRDLVLEVTALCHPNLRNHDNIVKIFGWGWNLRSWHSPPFIALELAAGDLEQWIDSHPSSSHDVQRHLISDVAAALDAIHRVGLVHGDVKPSNILVFERHPRWVGKLSDFGCGTNFALDGTFNGRGTIGWRAPELCQQWDHGTPFEVDIVDRIDMYAFGLVSCSVLCATASPQAWHEKEGADQKALEALGLQKHIPPSALPALEHMVRRTLCWRPRDRAANAAELVPPDADGDTDPISSLGLERLNLHQTDPIFSNPAYMRQYWDWRIQEIPARLWTSLKALFFDNNQRLSSNMSFSLCLEEAELVAEPTDTNGHHTLLRMLSHAARGGSLQARSLVFTFHEYYGSTVDDDLAAKKQEWLFDSIATGALTFSQTARTVDTDTFNASLARFHGDGGFNRLYSGFSIEALDEVIRNAERMTAVTPLNDEGDCILHLLASFSHRPDALRTLRSVTTASNVNALNRDGETALYRACMCGAYEAVILLLGLGANPALRPFGSAGPSCLHWLIAFHPGKMETVAAMLVDKGASTHALTNNWEKMLHYPFMTPFGSPLHWVVEFSCAEAVVALLKCGADPGLRDGVRTFTVPFRDPGFEPRSADEVGHEDVILGPPGGSTPVEIAVRNWDAQVLDILLRNAQVQDEGEGIGTFHHLVTGDWRRIDNRLRFYNPFIRGGPYARRSLLRRTVRLLVAHGLDINLLTPSWPRGKTSTALMLAVFSGHLDVAEALLEAGADVNIADSTGATALMYIGARYAAVGGYAHEQLQIRAAELLLSKGAGVDARDAMGRSPILIFAAEGLMGAVEVMLQHGAAADDAVVPRRAGSRFDFDYPVFGNLILTIFDDAKQRRAWDAKLASMLARHLLPILGGGHRGRLPVNGASAGGHPYHTILHRAAFAGYVRCAVTLMNTGFDVNAVIVIDGGPPETPLDRAMWSRHHTELERREMVSKAGLADLVKDYDDIIAYLRDRGGLQAEELLKPASSAIMDIT</sequence>
<reference evidence="5" key="3">
    <citation type="submission" date="2011-03" db="EMBL/GenBank/DDBJ databases">
        <title>Annotation of Magnaporthe poae ATCC 64411.</title>
        <authorList>
            <person name="Ma L.-J."/>
            <person name="Dead R."/>
            <person name="Young S.K."/>
            <person name="Zeng Q."/>
            <person name="Gargeya S."/>
            <person name="Fitzgerald M."/>
            <person name="Haas B."/>
            <person name="Abouelleil A."/>
            <person name="Alvarado L."/>
            <person name="Arachchi H.M."/>
            <person name="Berlin A."/>
            <person name="Brown A."/>
            <person name="Chapman S.B."/>
            <person name="Chen Z."/>
            <person name="Dunbar C."/>
            <person name="Freedman E."/>
            <person name="Gearin G."/>
            <person name="Gellesch M."/>
            <person name="Goldberg J."/>
            <person name="Griggs A."/>
            <person name="Gujja S."/>
            <person name="Heiman D."/>
            <person name="Howarth C."/>
            <person name="Larson L."/>
            <person name="Lui A."/>
            <person name="MacDonald P.J.P."/>
            <person name="Mehta T."/>
            <person name="Montmayeur A."/>
            <person name="Murphy C."/>
            <person name="Neiman D."/>
            <person name="Pearson M."/>
            <person name="Priest M."/>
            <person name="Roberts A."/>
            <person name="Saif S."/>
            <person name="Shea T."/>
            <person name="Shenoy N."/>
            <person name="Sisk P."/>
            <person name="Stolte C."/>
            <person name="Sykes S."/>
            <person name="Yandava C."/>
            <person name="Wortman J."/>
            <person name="Nusbaum C."/>
            <person name="Birren B."/>
        </authorList>
    </citation>
    <scope>NUCLEOTIDE SEQUENCE</scope>
    <source>
        <strain evidence="5">ATCC 64411</strain>
    </source>
</reference>
<dbReference type="EMBL" id="GL876968">
    <property type="protein sequence ID" value="KLU85766.1"/>
    <property type="molecule type" value="Genomic_DNA"/>
</dbReference>
<reference evidence="5" key="1">
    <citation type="submission" date="2010-05" db="EMBL/GenBank/DDBJ databases">
        <title>The Genome Sequence of Magnaporthe poae strain ATCC 64411.</title>
        <authorList>
            <consortium name="The Broad Institute Genome Sequencing Platform"/>
            <consortium name="Broad Institute Genome Sequencing Center for Infectious Disease"/>
            <person name="Ma L.-J."/>
            <person name="Dead R."/>
            <person name="Young S."/>
            <person name="Zeng Q."/>
            <person name="Koehrsen M."/>
            <person name="Alvarado L."/>
            <person name="Berlin A."/>
            <person name="Chapman S.B."/>
            <person name="Chen Z."/>
            <person name="Freedman E."/>
            <person name="Gellesch M."/>
            <person name="Goldberg J."/>
            <person name="Griggs A."/>
            <person name="Gujja S."/>
            <person name="Heilman E.R."/>
            <person name="Heiman D."/>
            <person name="Hepburn T."/>
            <person name="Howarth C."/>
            <person name="Jen D."/>
            <person name="Larson L."/>
            <person name="Mehta T."/>
            <person name="Neiman D."/>
            <person name="Pearson M."/>
            <person name="Roberts A."/>
            <person name="Saif S."/>
            <person name="Shea T."/>
            <person name="Shenoy N."/>
            <person name="Sisk P."/>
            <person name="Stolte C."/>
            <person name="Sykes S."/>
            <person name="Walk T."/>
            <person name="White J."/>
            <person name="Yandava C."/>
            <person name="Haas B."/>
            <person name="Nusbaum C."/>
            <person name="Birren B."/>
        </authorList>
    </citation>
    <scope>NUCLEOTIDE SEQUENCE</scope>
    <source>
        <strain evidence="5">ATCC 64411</strain>
    </source>
</reference>
<dbReference type="STRING" id="644358.A0A0C4DXN2"/>
<keyword evidence="1" id="KW-0677">Repeat</keyword>
<reference evidence="6" key="4">
    <citation type="journal article" date="2015" name="G3 (Bethesda)">
        <title>Genome sequences of three phytopathogenic species of the Magnaporthaceae family of fungi.</title>
        <authorList>
            <person name="Okagaki L.H."/>
            <person name="Nunes C.C."/>
            <person name="Sailsbery J."/>
            <person name="Clay B."/>
            <person name="Brown D."/>
            <person name="John T."/>
            <person name="Oh Y."/>
            <person name="Young N."/>
            <person name="Fitzgerald M."/>
            <person name="Haas B.J."/>
            <person name="Zeng Q."/>
            <person name="Young S."/>
            <person name="Adiconis X."/>
            <person name="Fan L."/>
            <person name="Levin J.Z."/>
            <person name="Mitchell T.K."/>
            <person name="Okubara P.A."/>
            <person name="Farman M.L."/>
            <person name="Kohn L.M."/>
            <person name="Birren B."/>
            <person name="Ma L.-J."/>
            <person name="Dean R.A."/>
        </authorList>
    </citation>
    <scope>NUCLEOTIDE SEQUENCE</scope>
    <source>
        <strain evidence="6">ATCC 64411 / 73-15</strain>
    </source>
</reference>
<evidence type="ECO:0000313" key="7">
    <source>
        <dbReference type="Proteomes" id="UP000011715"/>
    </source>
</evidence>
<dbReference type="PANTHER" id="PTHR24173:SF74">
    <property type="entry name" value="ANKYRIN REPEAT DOMAIN-CONTAINING PROTEIN 16"/>
    <property type="match status" value="1"/>
</dbReference>
<dbReference type="Pfam" id="PF00069">
    <property type="entry name" value="Pkinase"/>
    <property type="match status" value="1"/>
</dbReference>
<dbReference type="PANTHER" id="PTHR24173">
    <property type="entry name" value="ANKYRIN REPEAT CONTAINING"/>
    <property type="match status" value="1"/>
</dbReference>
<dbReference type="InterPro" id="IPR008271">
    <property type="entry name" value="Ser/Thr_kinase_AS"/>
</dbReference>
<dbReference type="PROSITE" id="PS50011">
    <property type="entry name" value="PROTEIN_KINASE_DOM"/>
    <property type="match status" value="1"/>
</dbReference>
<dbReference type="eggNOG" id="KOG0504">
    <property type="taxonomic scope" value="Eukaryota"/>
</dbReference>
<feature type="domain" description="Protein kinase" evidence="4">
    <location>
        <begin position="73"/>
        <end position="360"/>
    </location>
</feature>
<evidence type="ECO:0000256" key="1">
    <source>
        <dbReference type="ARBA" id="ARBA00022737"/>
    </source>
</evidence>
<evidence type="ECO:0000256" key="3">
    <source>
        <dbReference type="PROSITE-ProRule" id="PRU00023"/>
    </source>
</evidence>
<keyword evidence="7" id="KW-1185">Reference proteome</keyword>
<dbReference type="EnsemblFungi" id="MAPG_04786T0">
    <property type="protein sequence ID" value="MAPG_04786T0"/>
    <property type="gene ID" value="MAPG_04786"/>
</dbReference>
<dbReference type="GO" id="GO:0005524">
    <property type="term" value="F:ATP binding"/>
    <property type="evidence" value="ECO:0007669"/>
    <property type="project" value="InterPro"/>
</dbReference>
<reference evidence="6" key="5">
    <citation type="submission" date="2015-06" db="UniProtKB">
        <authorList>
            <consortium name="EnsemblFungi"/>
        </authorList>
    </citation>
    <scope>IDENTIFICATION</scope>
    <source>
        <strain evidence="6">ATCC 64411</strain>
    </source>
</reference>
<dbReference type="GO" id="GO:0004674">
    <property type="term" value="F:protein serine/threonine kinase activity"/>
    <property type="evidence" value="ECO:0007669"/>
    <property type="project" value="UniProtKB-KW"/>
</dbReference>
<dbReference type="Gene3D" id="1.10.510.10">
    <property type="entry name" value="Transferase(Phosphotransferase) domain 1"/>
    <property type="match status" value="1"/>
</dbReference>
<keyword evidence="5" id="KW-0418">Kinase</keyword>
<keyword evidence="2 3" id="KW-0040">ANK repeat</keyword>
<dbReference type="GO" id="GO:0051094">
    <property type="term" value="P:positive regulation of developmental process"/>
    <property type="evidence" value="ECO:0007669"/>
    <property type="project" value="UniProtKB-ARBA"/>
</dbReference>
<dbReference type="Pfam" id="PF12796">
    <property type="entry name" value="Ank_2"/>
    <property type="match status" value="1"/>
</dbReference>
<dbReference type="eggNOG" id="KOG1033">
    <property type="taxonomic scope" value="Eukaryota"/>
</dbReference>
<dbReference type="SMART" id="SM00248">
    <property type="entry name" value="ANK"/>
    <property type="match status" value="8"/>
</dbReference>
<dbReference type="OrthoDB" id="4062651at2759"/>
<feature type="repeat" description="ANK" evidence="3">
    <location>
        <begin position="834"/>
        <end position="866"/>
    </location>
</feature>
<dbReference type="AlphaFoldDB" id="A0A0C4DXN2"/>
<protein>
    <submittedName>
        <fullName evidence="5">Serine/threonine protein kinase</fullName>
    </submittedName>
</protein>
<dbReference type="PROSITE" id="PS00108">
    <property type="entry name" value="PROTEIN_KINASE_ST"/>
    <property type="match status" value="1"/>
</dbReference>
<dbReference type="Proteomes" id="UP000011715">
    <property type="component" value="Unassembled WGS sequence"/>
</dbReference>
<dbReference type="SUPFAM" id="SSF48403">
    <property type="entry name" value="Ankyrin repeat"/>
    <property type="match status" value="2"/>
</dbReference>
<dbReference type="VEuPathDB" id="FungiDB:MAPG_04786"/>
<dbReference type="PROSITE" id="PS50297">
    <property type="entry name" value="ANK_REP_REGION"/>
    <property type="match status" value="2"/>
</dbReference>
<name>A0A0C4DXN2_MAGP6</name>
<dbReference type="OMA" id="GPSCLHW"/>
<dbReference type="InterPro" id="IPR002110">
    <property type="entry name" value="Ankyrin_rpt"/>
</dbReference>
<dbReference type="SUPFAM" id="SSF56112">
    <property type="entry name" value="Protein kinase-like (PK-like)"/>
    <property type="match status" value="1"/>
</dbReference>
<dbReference type="InterPro" id="IPR036770">
    <property type="entry name" value="Ankyrin_rpt-contain_sf"/>
</dbReference>
<gene>
    <name evidence="5" type="ORF">MAPG_04786</name>
</gene>
<reference evidence="7" key="2">
    <citation type="submission" date="2010-05" db="EMBL/GenBank/DDBJ databases">
        <title>The genome sequence of Magnaporthe poae strain ATCC 64411.</title>
        <authorList>
            <person name="Ma L.-J."/>
            <person name="Dead R."/>
            <person name="Young S."/>
            <person name="Zeng Q."/>
            <person name="Koehrsen M."/>
            <person name="Alvarado L."/>
            <person name="Berlin A."/>
            <person name="Chapman S.B."/>
            <person name="Chen Z."/>
            <person name="Freedman E."/>
            <person name="Gellesch M."/>
            <person name="Goldberg J."/>
            <person name="Griggs A."/>
            <person name="Gujja S."/>
            <person name="Heilman E.R."/>
            <person name="Heiman D."/>
            <person name="Hepburn T."/>
            <person name="Howarth C."/>
            <person name="Jen D."/>
            <person name="Larson L."/>
            <person name="Mehta T."/>
            <person name="Neiman D."/>
            <person name="Pearson M."/>
            <person name="Roberts A."/>
            <person name="Saif S."/>
            <person name="Shea T."/>
            <person name="Shenoy N."/>
            <person name="Sisk P."/>
            <person name="Stolte C."/>
            <person name="Sykes S."/>
            <person name="Walk T."/>
            <person name="White J."/>
            <person name="Yandava C."/>
            <person name="Haas B."/>
            <person name="Nusbaum C."/>
            <person name="Birren B."/>
        </authorList>
    </citation>
    <scope>NUCLEOTIDE SEQUENCE [LARGE SCALE GENOMIC DNA]</scope>
    <source>
        <strain evidence="7">ATCC 64411 / 73-15</strain>
    </source>
</reference>
<dbReference type="SMART" id="SM00220">
    <property type="entry name" value="S_TKc"/>
    <property type="match status" value="1"/>
</dbReference>